<dbReference type="EMBL" id="ABJB010765108">
    <property type="status" value="NOT_ANNOTATED_CDS"/>
    <property type="molecule type" value="Genomic_DNA"/>
</dbReference>
<dbReference type="InterPro" id="IPR035979">
    <property type="entry name" value="RBD_domain_sf"/>
</dbReference>
<feature type="chain" id="PRO_5014568118" evidence="2">
    <location>
        <begin position="26"/>
        <end position="88"/>
    </location>
</feature>
<accession>B7PSY1</accession>
<dbReference type="VEuPathDB" id="VectorBase:ISCI008204"/>
<dbReference type="VEuPathDB" id="VectorBase:ISCP_026563"/>
<reference evidence="3 5" key="1">
    <citation type="submission" date="2008-03" db="EMBL/GenBank/DDBJ databases">
        <title>Annotation of Ixodes scapularis.</title>
        <authorList>
            <consortium name="Ixodes scapularis Genome Project Consortium"/>
            <person name="Caler E."/>
            <person name="Hannick L.I."/>
            <person name="Bidwell S."/>
            <person name="Joardar V."/>
            <person name="Thiagarajan M."/>
            <person name="Amedeo P."/>
            <person name="Galinsky K.J."/>
            <person name="Schobel S."/>
            <person name="Inman J."/>
            <person name="Hostetler J."/>
            <person name="Miller J."/>
            <person name="Hammond M."/>
            <person name="Megy K."/>
            <person name="Lawson D."/>
            <person name="Kodira C."/>
            <person name="Sutton G."/>
            <person name="Meyer J."/>
            <person name="Hill C.A."/>
            <person name="Birren B."/>
            <person name="Nene V."/>
            <person name="Collins F."/>
            <person name="Alarcon-Chaidez F."/>
            <person name="Wikel S."/>
            <person name="Strausberg R."/>
        </authorList>
    </citation>
    <scope>NUCLEOTIDE SEQUENCE [LARGE SCALE GENOMIC DNA]</scope>
    <source>
        <strain evidence="5">Wikel</strain>
        <strain evidence="3">Wikel colony</strain>
    </source>
</reference>
<dbReference type="EMBL" id="ABJB010418606">
    <property type="status" value="NOT_ANNOTATED_CDS"/>
    <property type="molecule type" value="Genomic_DNA"/>
</dbReference>
<dbReference type="HOGENOM" id="CLU_2471552_0_0_1"/>
<dbReference type="Proteomes" id="UP000001555">
    <property type="component" value="Unassembled WGS sequence"/>
</dbReference>
<dbReference type="EnsemblMetazoa" id="ISCW008204-RA">
    <property type="protein sequence ID" value="ISCW008204-PA"/>
    <property type="gene ID" value="ISCW008204"/>
</dbReference>
<dbReference type="SUPFAM" id="SSF54928">
    <property type="entry name" value="RNA-binding domain, RBD"/>
    <property type="match status" value="1"/>
</dbReference>
<dbReference type="OrthoDB" id="1879688at2759"/>
<sequence length="88" mass="9177">MTIFKGAAPLSFLVAHCFVTFETEAVMQEVLRNAAKFWLNGRLVTIRNVNVRPDNGPGAGRSPGANPSGDGGDGTSTTPLHGPSIVLA</sequence>
<gene>
    <name evidence="3" type="ORF">IscW_ISCW008204</name>
</gene>
<dbReference type="VEuPathDB" id="VectorBase:ISCW008204"/>
<evidence type="ECO:0000313" key="4">
    <source>
        <dbReference type="EnsemblMetazoa" id="ISCW008204-PA"/>
    </source>
</evidence>
<reference evidence="4" key="2">
    <citation type="submission" date="2020-05" db="UniProtKB">
        <authorList>
            <consortium name="EnsemblMetazoa"/>
        </authorList>
    </citation>
    <scope>IDENTIFICATION</scope>
    <source>
        <strain evidence="4">wikel</strain>
    </source>
</reference>
<keyword evidence="5" id="KW-1185">Reference proteome</keyword>
<evidence type="ECO:0000313" key="5">
    <source>
        <dbReference type="Proteomes" id="UP000001555"/>
    </source>
</evidence>
<evidence type="ECO:0000256" key="1">
    <source>
        <dbReference type="SAM" id="MobiDB-lite"/>
    </source>
</evidence>
<dbReference type="InParanoid" id="B7PSY1"/>
<feature type="region of interest" description="Disordered" evidence="1">
    <location>
        <begin position="50"/>
        <end position="88"/>
    </location>
</feature>
<dbReference type="PaxDb" id="6945-B7PSY1"/>
<keyword evidence="2" id="KW-0732">Signal</keyword>
<proteinExistence type="evidence at protein level"/>
<organism>
    <name type="scientific">Ixodes scapularis</name>
    <name type="common">Black-legged tick</name>
    <name type="synonym">Deer tick</name>
    <dbReference type="NCBI Taxonomy" id="6945"/>
    <lineage>
        <taxon>Eukaryota</taxon>
        <taxon>Metazoa</taxon>
        <taxon>Ecdysozoa</taxon>
        <taxon>Arthropoda</taxon>
        <taxon>Chelicerata</taxon>
        <taxon>Arachnida</taxon>
        <taxon>Acari</taxon>
        <taxon>Parasitiformes</taxon>
        <taxon>Ixodida</taxon>
        <taxon>Ixodoidea</taxon>
        <taxon>Ixodidae</taxon>
        <taxon>Ixodinae</taxon>
        <taxon>Ixodes</taxon>
    </lineage>
</organism>
<dbReference type="EMBL" id="DS781781">
    <property type="protein sequence ID" value="EEC09703.1"/>
    <property type="molecule type" value="Genomic_DNA"/>
</dbReference>
<name>B7PSY1_IXOSC</name>
<dbReference type="EMBL" id="ABJB010423836">
    <property type="status" value="NOT_ANNOTATED_CDS"/>
    <property type="molecule type" value="Genomic_DNA"/>
</dbReference>
<dbReference type="EMBL" id="ABJB010057503">
    <property type="status" value="NOT_ANNOTATED_CDS"/>
    <property type="molecule type" value="Genomic_DNA"/>
</dbReference>
<keyword evidence="6" id="KW-1267">Proteomics identification</keyword>
<evidence type="ECO:0007829" key="6">
    <source>
        <dbReference type="PeptideAtlas" id="B7PSY1"/>
    </source>
</evidence>
<dbReference type="EMBL" id="ABJB010854909">
    <property type="status" value="NOT_ANNOTATED_CDS"/>
    <property type="molecule type" value="Genomic_DNA"/>
</dbReference>
<dbReference type="AlphaFoldDB" id="B7PSY1"/>
<feature type="signal peptide" evidence="2">
    <location>
        <begin position="1"/>
        <end position="25"/>
    </location>
</feature>
<evidence type="ECO:0000256" key="2">
    <source>
        <dbReference type="SAM" id="SignalP"/>
    </source>
</evidence>
<dbReference type="GO" id="GO:0003676">
    <property type="term" value="F:nucleic acid binding"/>
    <property type="evidence" value="ECO:0007669"/>
    <property type="project" value="InterPro"/>
</dbReference>
<evidence type="ECO:0000313" key="3">
    <source>
        <dbReference type="EMBL" id="EEC09703.1"/>
    </source>
</evidence>
<protein>
    <submittedName>
        <fullName evidence="3 4">Uncharacterized protein</fullName>
    </submittedName>
</protein>